<evidence type="ECO:0000256" key="5">
    <source>
        <dbReference type="ARBA" id="ARBA00023136"/>
    </source>
</evidence>
<proteinExistence type="predicted"/>
<evidence type="ECO:0000256" key="8">
    <source>
        <dbReference type="SAM" id="MobiDB-lite"/>
    </source>
</evidence>
<dbReference type="Pfam" id="PF00913">
    <property type="entry name" value="Trypan_glycop"/>
    <property type="match status" value="1"/>
</dbReference>
<dbReference type="InterPro" id="IPR019609">
    <property type="entry name" value="Variant_surf_glycoprt_trypan_C"/>
</dbReference>
<keyword evidence="4" id="KW-0336">GPI-anchor</keyword>
<evidence type="ECO:0000256" key="6">
    <source>
        <dbReference type="ARBA" id="ARBA00023180"/>
    </source>
</evidence>
<dbReference type="EMBL" id="KX701071">
    <property type="protein sequence ID" value="APD75027.1"/>
    <property type="molecule type" value="Genomic_DNA"/>
</dbReference>
<dbReference type="GO" id="GO:0098552">
    <property type="term" value="C:side of membrane"/>
    <property type="evidence" value="ECO:0007669"/>
    <property type="project" value="UniProtKB-KW"/>
</dbReference>
<organism evidence="11">
    <name type="scientific">Trypanosoma brucei</name>
    <dbReference type="NCBI Taxonomy" id="5691"/>
    <lineage>
        <taxon>Eukaryota</taxon>
        <taxon>Discoba</taxon>
        <taxon>Euglenozoa</taxon>
        <taxon>Kinetoplastea</taxon>
        <taxon>Metakinetoplastina</taxon>
        <taxon>Trypanosomatida</taxon>
        <taxon>Trypanosomatidae</taxon>
        <taxon>Trypanosoma</taxon>
    </lineage>
</organism>
<dbReference type="SUPFAM" id="SSF58087">
    <property type="entry name" value="Variant surface glycoprotein (N-terminal domain)"/>
    <property type="match status" value="1"/>
</dbReference>
<dbReference type="VEuPathDB" id="TriTrypDB:Tb1125.8.170"/>
<evidence type="ECO:0000259" key="10">
    <source>
        <dbReference type="Pfam" id="PF10659"/>
    </source>
</evidence>
<comment type="subcellular location">
    <subcellularLocation>
        <location evidence="2">Cell membrane</location>
        <topology evidence="2">Lipid-anchor</topology>
        <topology evidence="2">GPI-anchor</topology>
    </subcellularLocation>
</comment>
<evidence type="ECO:0000256" key="2">
    <source>
        <dbReference type="ARBA" id="ARBA00004609"/>
    </source>
</evidence>
<dbReference type="GO" id="GO:0005886">
    <property type="term" value="C:plasma membrane"/>
    <property type="evidence" value="ECO:0007669"/>
    <property type="project" value="UniProtKB-SubCell"/>
</dbReference>
<dbReference type="VEuPathDB" id="TriTrypDB:Tb927.8.170"/>
<dbReference type="GO" id="GO:0042783">
    <property type="term" value="P:symbiont-mediated evasion of host immune response"/>
    <property type="evidence" value="ECO:0007669"/>
    <property type="project" value="InterPro"/>
</dbReference>
<name>A0A1J0RB01_9TRYP</name>
<feature type="domain" description="Trypanosome variant surface glycoprotein C-terminal" evidence="10">
    <location>
        <begin position="360"/>
        <end position="451"/>
    </location>
</feature>
<dbReference type="Pfam" id="PF10659">
    <property type="entry name" value="Trypan_glycop_C"/>
    <property type="match status" value="1"/>
</dbReference>
<protein>
    <submittedName>
        <fullName evidence="11">Variant surface glycoprotein 1125.4817</fullName>
    </submittedName>
</protein>
<accession>A0A1J0RB01</accession>
<sequence>MLLHNQEHTTSADAKALKAEAVNHICAINMEMKKAPGHVGQQIKTLAQLADKLLTLRKQLLTISVGTNTTNYKEKAMLEQYLRKKADEAISAISAAGAKAVSEAANCAWIAGRIDEFIYVFHQVNTGDSNGYCIKGASNAATKTEITCIDDNTGKPTPPAATEQQAPKPREKLKDFSTAAASIRQADTNDGKCGLTMHDSTDGGYTNNQLMANAIQWGGGVFSTGGGANPTYHTSATGDFSATELALCTDKLKTLTAQIATPAQTEELLKLATDVESTTFNKITIKPGELGANTPKSDFIIEASILKGVHADLRNFRTANNNEEKKINQHLNAVETALKLNATASNLECSVKTREAASTDKGTQTFDCKNKQGSNCTGDCVLEDGVCKSKKKEENKEKDGKAASTCAGKDEKTCGTTQGCKWENNACKDFGFIINNKFALSVVSDAFVALLF</sequence>
<dbReference type="InterPro" id="IPR001812">
    <property type="entry name" value="Trypano_VSG_A_N_dom"/>
</dbReference>
<evidence type="ECO:0000259" key="9">
    <source>
        <dbReference type="Pfam" id="PF00913"/>
    </source>
</evidence>
<keyword evidence="6" id="KW-0325">Glycoprotein</keyword>
<dbReference type="Gene3D" id="3.90.150.10">
    <property type="entry name" value="Variant Surface Glycoprotein, subunit A domain 1"/>
    <property type="match status" value="1"/>
</dbReference>
<evidence type="ECO:0000256" key="3">
    <source>
        <dbReference type="ARBA" id="ARBA00022475"/>
    </source>
</evidence>
<evidence type="ECO:0000313" key="11">
    <source>
        <dbReference type="EMBL" id="APD75027.1"/>
    </source>
</evidence>
<feature type="region of interest" description="Disordered" evidence="8">
    <location>
        <begin position="150"/>
        <end position="172"/>
    </location>
</feature>
<dbReference type="AlphaFoldDB" id="A0A1J0RB01"/>
<reference evidence="11" key="1">
    <citation type="submission" date="2016-08" db="EMBL/GenBank/DDBJ databases">
        <title>VSG repertoire of Trypanosoma brucei EATRO 1125.</title>
        <authorList>
            <person name="Cross G.A."/>
        </authorList>
    </citation>
    <scope>NUCLEOTIDE SEQUENCE</scope>
    <source>
        <strain evidence="11">EATRO 1125</strain>
    </source>
</reference>
<keyword evidence="5" id="KW-0472">Membrane</keyword>
<evidence type="ECO:0000256" key="1">
    <source>
        <dbReference type="ARBA" id="ARBA00002523"/>
    </source>
</evidence>
<feature type="domain" description="Trypanosome variant surface glycoprotein A-type N-terminal" evidence="9">
    <location>
        <begin position="1"/>
        <end position="271"/>
    </location>
</feature>
<comment type="function">
    <text evidence="1">VSG forms a coat on the surface of the parasite. The trypanosome evades the immune response of the host by expressing a series of antigenically distinct VSGs from an estimated 1000 VSG genes.</text>
</comment>
<evidence type="ECO:0000256" key="7">
    <source>
        <dbReference type="ARBA" id="ARBA00023288"/>
    </source>
</evidence>
<evidence type="ECO:0000256" key="4">
    <source>
        <dbReference type="ARBA" id="ARBA00022622"/>
    </source>
</evidence>
<keyword evidence="7" id="KW-0449">Lipoprotein</keyword>
<keyword evidence="3" id="KW-1003">Cell membrane</keyword>